<accession>A0A0E0G5N5</accession>
<dbReference type="PROSITE" id="PS50191">
    <property type="entry name" value="CRAL_TRIO"/>
    <property type="match status" value="1"/>
</dbReference>
<dbReference type="InterPro" id="IPR001251">
    <property type="entry name" value="CRAL-TRIO_dom"/>
</dbReference>
<dbReference type="EnsemblPlants" id="ONIVA02G15550.1">
    <property type="protein sequence ID" value="ONIVA02G15550.1"/>
    <property type="gene ID" value="ONIVA02G15550"/>
</dbReference>
<dbReference type="SUPFAM" id="SSF52087">
    <property type="entry name" value="CRAL/TRIO domain"/>
    <property type="match status" value="1"/>
</dbReference>
<keyword evidence="3" id="KW-1185">Reference proteome</keyword>
<feature type="domain" description="CRAL-TRIO" evidence="1">
    <location>
        <begin position="113"/>
        <end position="292"/>
    </location>
</feature>
<dbReference type="eggNOG" id="KOG1470">
    <property type="taxonomic scope" value="Eukaryota"/>
</dbReference>
<dbReference type="Pfam" id="PF00650">
    <property type="entry name" value="CRAL_TRIO"/>
    <property type="match status" value="1"/>
</dbReference>
<dbReference type="SUPFAM" id="SSF46938">
    <property type="entry name" value="CRAL/TRIO N-terminal domain"/>
    <property type="match status" value="1"/>
</dbReference>
<dbReference type="HOGENOM" id="CLU_014001_9_3_1"/>
<name>A0A0E0G5N5_ORYNI</name>
<evidence type="ECO:0000313" key="3">
    <source>
        <dbReference type="Proteomes" id="UP000006591"/>
    </source>
</evidence>
<dbReference type="InterPro" id="IPR036273">
    <property type="entry name" value="CRAL/TRIO_N_dom_sf"/>
</dbReference>
<dbReference type="Gramene" id="ONIVA02G15550.1">
    <property type="protein sequence ID" value="ONIVA02G15550.1"/>
    <property type="gene ID" value="ONIVA02G15550"/>
</dbReference>
<evidence type="ECO:0000313" key="2">
    <source>
        <dbReference type="EnsemblPlants" id="ONIVA02G15550.1"/>
    </source>
</evidence>
<dbReference type="CDD" id="cd00170">
    <property type="entry name" value="SEC14"/>
    <property type="match status" value="1"/>
</dbReference>
<dbReference type="STRING" id="4536.A0A0E0G5N5"/>
<reference evidence="2" key="2">
    <citation type="submission" date="2018-04" db="EMBL/GenBank/DDBJ databases">
        <title>OnivRS2 (Oryza nivara Reference Sequence Version 2).</title>
        <authorList>
            <person name="Zhang J."/>
            <person name="Kudrna D."/>
            <person name="Lee S."/>
            <person name="Talag J."/>
            <person name="Rajasekar S."/>
            <person name="Welchert J."/>
            <person name="Hsing Y.-I."/>
            <person name="Wing R.A."/>
        </authorList>
    </citation>
    <scope>NUCLEOTIDE SEQUENCE [LARGE SCALE GENOMIC DNA]</scope>
    <source>
        <strain evidence="2">SL10</strain>
    </source>
</reference>
<dbReference type="PANTHER" id="PTHR47556:SF1">
    <property type="entry name" value="SEC14P-LIKE PHOSPHATIDYLINOSITOL TRANSFER FAMILY PROTEIN"/>
    <property type="match status" value="1"/>
</dbReference>
<reference evidence="2" key="1">
    <citation type="submission" date="2015-04" db="UniProtKB">
        <authorList>
            <consortium name="EnsemblPlants"/>
        </authorList>
    </citation>
    <scope>IDENTIFICATION</scope>
    <source>
        <strain evidence="2">SL10</strain>
    </source>
</reference>
<dbReference type="Gene3D" id="3.40.525.10">
    <property type="entry name" value="CRAL-TRIO lipid binding domain"/>
    <property type="match status" value="1"/>
</dbReference>
<dbReference type="InterPro" id="IPR036865">
    <property type="entry name" value="CRAL-TRIO_dom_sf"/>
</dbReference>
<dbReference type="OMA" id="YFPKRIS"/>
<proteinExistence type="predicted"/>
<evidence type="ECO:0000259" key="1">
    <source>
        <dbReference type="PROSITE" id="PS50191"/>
    </source>
</evidence>
<protein>
    <recommendedName>
        <fullName evidence="1">CRAL-TRIO domain-containing protein</fullName>
    </recommendedName>
</protein>
<dbReference type="PANTHER" id="PTHR47556">
    <property type="entry name" value="SEC14P-LIKE PHOSPHATIDYLINOSITOL TRANSFER FAMILY PROTEIN"/>
    <property type="match status" value="1"/>
</dbReference>
<sequence length="381" mass="41956">MAAACSFRSVARAPPPLRGLARRGVARCCSAAPPSGGTSTSSSKVPVTPLVLEVKERLEREHPGLPTGRNGRDDEEMILWFLKDRKLSVDETISKLTKAIKWRQDFQVSELSEESVKGLYQTGKAYVHDSFDIYGRPVLVVVASKHFPSLCYWSTQLQKQDPVENEKLCAFLVEKALSRLPLGTENILGIFDLRGFQVENGDLQFLKFLIDVFYYYYPKRLGQVLFVDAPFVFQPMWQLVKPLLKQYASLEKVVYAGRRRGEVAGAEDVGGVGAGGGCGGPYGLLGGDADADVLEIEEEAAEKVVKCGAEAEAALTVAAGGTPARPIWQRKVLMGVKCQLPRFSGMILYDERGRPVCSGVRDRARDKEKHAAAIMVLRDML</sequence>
<organism evidence="2">
    <name type="scientific">Oryza nivara</name>
    <name type="common">Indian wild rice</name>
    <name type="synonym">Oryza sativa f. spontanea</name>
    <dbReference type="NCBI Taxonomy" id="4536"/>
    <lineage>
        <taxon>Eukaryota</taxon>
        <taxon>Viridiplantae</taxon>
        <taxon>Streptophyta</taxon>
        <taxon>Embryophyta</taxon>
        <taxon>Tracheophyta</taxon>
        <taxon>Spermatophyta</taxon>
        <taxon>Magnoliopsida</taxon>
        <taxon>Liliopsida</taxon>
        <taxon>Poales</taxon>
        <taxon>Poaceae</taxon>
        <taxon>BOP clade</taxon>
        <taxon>Oryzoideae</taxon>
        <taxon>Oryzeae</taxon>
        <taxon>Oryzinae</taxon>
        <taxon>Oryza</taxon>
    </lineage>
</organism>
<dbReference type="SMART" id="SM00516">
    <property type="entry name" value="SEC14"/>
    <property type="match status" value="1"/>
</dbReference>
<dbReference type="AlphaFoldDB" id="A0A0E0G5N5"/>
<dbReference type="Proteomes" id="UP000006591">
    <property type="component" value="Chromosome 2"/>
</dbReference>